<dbReference type="GO" id="GO:0004519">
    <property type="term" value="F:endonuclease activity"/>
    <property type="evidence" value="ECO:0007669"/>
    <property type="project" value="InterPro"/>
</dbReference>
<sequence>MQRLVVFKEPDEFEQLKRLFYGTYADQKRALALTKAYQVRGHLPASIHLTCLVVSALHNDVPQNDLYAIRQTYAMAIIRLVNEILDSAQVGRIAAPLHALARELKLPSSFVELRHAATHEDLPTIYLLRDMARRALDWLYDAYWAKNRPKRLSAEPERVEPSPLTADEIKNCFRSWRRIRRADINAPLDGSATKLVEALAGADVASIVDVALKRNIVVPSGTSTASVIPLWGPLFVKLGSPVVESLFKSLVAARNEADWPSFETSDLHKSFDLWLDYLLPYALDAESLLTSHPRPWNALLLAKLANAEASPDVYQMAQEMAAVTGASLPPYEPAAVPTSNPTGPWKRVQNWSPRPLGVK</sequence>
<comment type="caution">
    <text evidence="2">The sequence shown here is derived from an EMBL/GenBank/DDBJ whole genome shotgun (WGS) entry which is preliminary data.</text>
</comment>
<proteinExistence type="predicted"/>
<dbReference type="GeneID" id="36515295"/>
<accession>A0A2T0FG05</accession>
<dbReference type="RefSeq" id="XP_024663872.1">
    <property type="nucleotide sequence ID" value="XM_024808104.1"/>
</dbReference>
<evidence type="ECO:0000256" key="1">
    <source>
        <dbReference type="SAM" id="MobiDB-lite"/>
    </source>
</evidence>
<dbReference type="AlphaFoldDB" id="A0A2T0FG05"/>
<dbReference type="GO" id="GO:0000460">
    <property type="term" value="P:maturation of 5.8S rRNA"/>
    <property type="evidence" value="ECO:0007669"/>
    <property type="project" value="TreeGrafter"/>
</dbReference>
<dbReference type="PANTHER" id="PTHR15002:SF0">
    <property type="entry name" value="RIBOSOMAL BIOGENESIS PROTEIN LAS1L"/>
    <property type="match status" value="1"/>
</dbReference>
<dbReference type="PANTHER" id="PTHR15002">
    <property type="entry name" value="RIBOSOMAL BIOGENESIS PROTEIN LAS1L"/>
    <property type="match status" value="1"/>
</dbReference>
<dbReference type="GO" id="GO:0090730">
    <property type="term" value="C:Las1 complex"/>
    <property type="evidence" value="ECO:0007669"/>
    <property type="project" value="InterPro"/>
</dbReference>
<dbReference type="OrthoDB" id="10263222at2759"/>
<dbReference type="GO" id="GO:0000470">
    <property type="term" value="P:maturation of LSU-rRNA"/>
    <property type="evidence" value="ECO:0007669"/>
    <property type="project" value="TreeGrafter"/>
</dbReference>
<keyword evidence="3" id="KW-1185">Reference proteome</keyword>
<dbReference type="STRING" id="45607.A0A2T0FG05"/>
<evidence type="ECO:0000313" key="3">
    <source>
        <dbReference type="Proteomes" id="UP000238350"/>
    </source>
</evidence>
<evidence type="ECO:0000313" key="2">
    <source>
        <dbReference type="EMBL" id="PRT53926.1"/>
    </source>
</evidence>
<reference evidence="2 3" key="1">
    <citation type="submission" date="2017-04" db="EMBL/GenBank/DDBJ databases">
        <title>Genome sequencing of [Candida] sorbophila.</title>
        <authorList>
            <person name="Ahn J.O."/>
        </authorList>
    </citation>
    <scope>NUCLEOTIDE SEQUENCE [LARGE SCALE GENOMIC DNA]</scope>
    <source>
        <strain evidence="2 3">DS02</strain>
    </source>
</reference>
<name>A0A2T0FG05_9ASCO</name>
<protein>
    <submittedName>
        <fullName evidence="2">Protein LAS1</fullName>
    </submittedName>
</protein>
<dbReference type="EMBL" id="NDIQ01000001">
    <property type="protein sequence ID" value="PRT53926.1"/>
    <property type="molecule type" value="Genomic_DNA"/>
</dbReference>
<dbReference type="InterPro" id="IPR007174">
    <property type="entry name" value="Las1"/>
</dbReference>
<feature type="region of interest" description="Disordered" evidence="1">
    <location>
        <begin position="334"/>
        <end position="359"/>
    </location>
</feature>
<organism evidence="2 3">
    <name type="scientific">Wickerhamiella sorbophila</name>
    <dbReference type="NCBI Taxonomy" id="45607"/>
    <lineage>
        <taxon>Eukaryota</taxon>
        <taxon>Fungi</taxon>
        <taxon>Dikarya</taxon>
        <taxon>Ascomycota</taxon>
        <taxon>Saccharomycotina</taxon>
        <taxon>Dipodascomycetes</taxon>
        <taxon>Dipodascales</taxon>
        <taxon>Trichomonascaceae</taxon>
        <taxon>Wickerhamiella</taxon>
    </lineage>
</organism>
<dbReference type="Pfam" id="PF04031">
    <property type="entry name" value="Las1"/>
    <property type="match status" value="1"/>
</dbReference>
<dbReference type="GO" id="GO:0030687">
    <property type="term" value="C:preribosome, large subunit precursor"/>
    <property type="evidence" value="ECO:0007669"/>
    <property type="project" value="TreeGrafter"/>
</dbReference>
<gene>
    <name evidence="2" type="ORF">B9G98_01546</name>
</gene>
<dbReference type="Proteomes" id="UP000238350">
    <property type="component" value="Unassembled WGS sequence"/>
</dbReference>